<accession>A0A1X0X0N4</accession>
<dbReference type="SMART" id="SM00857">
    <property type="entry name" value="Resolvase"/>
    <property type="match status" value="1"/>
</dbReference>
<dbReference type="InterPro" id="IPR050639">
    <property type="entry name" value="SSR_resolvase"/>
</dbReference>
<dbReference type="EMBL" id="LNVH01000003">
    <property type="protein sequence ID" value="ORJ32640.1"/>
    <property type="molecule type" value="Genomic_DNA"/>
</dbReference>
<feature type="compositionally biased region" description="Polar residues" evidence="4">
    <location>
        <begin position="1"/>
        <end position="10"/>
    </location>
</feature>
<dbReference type="InterPro" id="IPR005053">
    <property type="entry name" value="MobA_MobL"/>
</dbReference>
<feature type="region of interest" description="Disordered" evidence="4">
    <location>
        <begin position="1"/>
        <end position="29"/>
    </location>
</feature>
<dbReference type="PROSITE" id="PS51736">
    <property type="entry name" value="RECOMBINASES_3"/>
    <property type="match status" value="1"/>
</dbReference>
<dbReference type="InterPro" id="IPR038109">
    <property type="entry name" value="DNA_bind_recomb_sf"/>
</dbReference>
<dbReference type="Gene3D" id="3.40.50.1390">
    <property type="entry name" value="Resolvase, N-terminal catalytic domain"/>
    <property type="match status" value="1"/>
</dbReference>
<reference evidence="7 8" key="1">
    <citation type="journal article" date="2016" name="PLoS ONE">
        <title>Comparative Genomics Analysis of Streptococcus tigurinus Strains Identifies Genetic Elements Specifically and Uniquely Present in Highly Virulent Strains.</title>
        <authorList>
            <person name="Diene S.M."/>
            <person name="Francois P."/>
            <person name="Zbinden A."/>
            <person name="Entenza J.M."/>
            <person name="Resch G."/>
        </authorList>
    </citation>
    <scope>NUCLEOTIDE SEQUENCE [LARGE SCALE GENOMIC DNA]</scope>
    <source>
        <strain evidence="7 8">859</strain>
    </source>
</reference>
<dbReference type="PROSITE" id="PS51737">
    <property type="entry name" value="RECOMBINASE_DNA_BIND"/>
    <property type="match status" value="1"/>
</dbReference>
<evidence type="ECO:0000256" key="2">
    <source>
        <dbReference type="ARBA" id="ARBA00022971"/>
    </source>
</evidence>
<protein>
    <submittedName>
        <fullName evidence="7">Recombinase</fullName>
    </submittedName>
</protein>
<dbReference type="PANTHER" id="PTHR30461">
    <property type="entry name" value="DNA-INVERTASE FROM LAMBDOID PROPHAGE"/>
    <property type="match status" value="1"/>
</dbReference>
<dbReference type="AlphaFoldDB" id="A0A1X0X0N4"/>
<evidence type="ECO:0000256" key="4">
    <source>
        <dbReference type="SAM" id="MobiDB-lite"/>
    </source>
</evidence>
<feature type="coiled-coil region" evidence="3">
    <location>
        <begin position="392"/>
        <end position="484"/>
    </location>
</feature>
<dbReference type="CDD" id="cd03770">
    <property type="entry name" value="SR_TndX_transposase"/>
    <property type="match status" value="1"/>
</dbReference>
<comment type="caution">
    <text evidence="7">The sequence shown here is derived from an EMBL/GenBank/DDBJ whole genome shotgun (WGS) entry which is preliminary data.</text>
</comment>
<dbReference type="InterPro" id="IPR011109">
    <property type="entry name" value="DNA_bind_recombinase_dom"/>
</dbReference>
<dbReference type="SUPFAM" id="SSF53041">
    <property type="entry name" value="Resolvase-like"/>
    <property type="match status" value="1"/>
</dbReference>
<evidence type="ECO:0000259" key="6">
    <source>
        <dbReference type="PROSITE" id="PS51737"/>
    </source>
</evidence>
<sequence length="836" mass="98930">MSNTKRTGQTALYERLSRDDEMQGESNSITNQKQLLESYAKRNGFVNIYHYTDDGVSGTTFDREGFQKMIKAVEENKVSTVIVKDMSRFGRDYLKVGFYTEILFKEKGVRFIAINNGIDSEKQAESDFTPFLNIMNEWYARDTSRKIQSIFRARMEEGKRVSPSVPYGYYRNPNNKQQLLVDKESAKVVKRIYRLVIEGYGVTQIADILTKDKVLIPSAYAEIHYPENNHSSKKRGIEDPYFWTPTTVGYILEKREYMGHTVLGKTICLDYKTKKRRKAKEDELIIFKNTHEAIIYEETWNNAQRLRKTVRRSPKYGTTSHPFTGLLICSDCGGKLSYREPAEHKEKKYDCDYCFVCQHYRHRKGTCSMHYIKVKTVNEILLKSIKEITDFAKEDKQEFLKLMNKLSDEKREEKYQRDKEKLEKLSSRNEELTTLITKLYEDYALGKIPAKHFDRLFNIYDTEQQELEKQIQYFEQEIESYHQRKVDTDKFLKMIEKYTDIDELTVPMINEYIEKVKLKNGNYKTRKINTVDWNEQDKAEHWRKAWGDITNKYLEENSIQKKVDHRSYQRQGIEQIPTIHLGVSATQMEKKGMATDRGNINREIKHQNMILREISRRIKALLNWIRGIGKEEKTENENTKSTLPPKENLLSVLENLIRKNADNHNTDLEKYIESYQLLKEKNITSLSELKGNILALRDKNYKTTRALKDVEKKVDDNTKLIEQAEKYLKHKDTYKAYTKLKKNKQYTFYNEHTTELILFESAKKYLKEHLGESKTLNISKWKSEVANMKKEKNSLYNQILEIREEVEQAEKVKTCIEQFQEHSKQLTQVKWNELDL</sequence>
<evidence type="ECO:0000256" key="1">
    <source>
        <dbReference type="ARBA" id="ARBA00010873"/>
    </source>
</evidence>
<feature type="domain" description="Resolvase/invertase-type recombinase catalytic" evidence="5">
    <location>
        <begin position="9"/>
        <end position="158"/>
    </location>
</feature>
<keyword evidence="3" id="KW-0175">Coiled coil</keyword>
<dbReference type="InterPro" id="IPR006119">
    <property type="entry name" value="Resolv_N"/>
</dbReference>
<keyword evidence="2" id="KW-0184">Conjugation</keyword>
<evidence type="ECO:0000259" key="5">
    <source>
        <dbReference type="PROSITE" id="PS51736"/>
    </source>
</evidence>
<dbReference type="Pfam" id="PF13408">
    <property type="entry name" value="Zn_ribbon_recom"/>
    <property type="match status" value="1"/>
</dbReference>
<proteinExistence type="inferred from homology"/>
<dbReference type="Pfam" id="PF03389">
    <property type="entry name" value="MobA_MobL"/>
    <property type="match status" value="1"/>
</dbReference>
<dbReference type="Pfam" id="PF07508">
    <property type="entry name" value="Recombinase"/>
    <property type="match status" value="1"/>
</dbReference>
<evidence type="ECO:0000313" key="8">
    <source>
        <dbReference type="Proteomes" id="UP000192532"/>
    </source>
</evidence>
<gene>
    <name evidence="7" type="ORF">ATE37_08160</name>
</gene>
<dbReference type="GO" id="GO:0003677">
    <property type="term" value="F:DNA binding"/>
    <property type="evidence" value="ECO:0007669"/>
    <property type="project" value="InterPro"/>
</dbReference>
<dbReference type="InterPro" id="IPR036162">
    <property type="entry name" value="Resolvase-like_N_sf"/>
</dbReference>
<evidence type="ECO:0000313" key="7">
    <source>
        <dbReference type="EMBL" id="ORJ32640.1"/>
    </source>
</evidence>
<dbReference type="Gene3D" id="3.30.930.30">
    <property type="match status" value="1"/>
</dbReference>
<dbReference type="Proteomes" id="UP000192532">
    <property type="component" value="Unassembled WGS sequence"/>
</dbReference>
<organism evidence="7 8">
    <name type="scientific">Streptococcus oralis subsp. tigurinus</name>
    <dbReference type="NCBI Taxonomy" id="1077464"/>
    <lineage>
        <taxon>Bacteria</taxon>
        <taxon>Bacillati</taxon>
        <taxon>Bacillota</taxon>
        <taxon>Bacilli</taxon>
        <taxon>Lactobacillales</taxon>
        <taxon>Streptococcaceae</taxon>
        <taxon>Streptococcus</taxon>
    </lineage>
</organism>
<comment type="similarity">
    <text evidence="1">Belongs to the MobA/MobL family.</text>
</comment>
<feature type="domain" description="Recombinase" evidence="6">
    <location>
        <begin position="166"/>
        <end position="313"/>
    </location>
</feature>
<dbReference type="InterPro" id="IPR025827">
    <property type="entry name" value="Zn_ribbon_recom_dom"/>
</dbReference>
<dbReference type="GO" id="GO:0000150">
    <property type="term" value="F:DNA strand exchange activity"/>
    <property type="evidence" value="ECO:0007669"/>
    <property type="project" value="InterPro"/>
</dbReference>
<feature type="coiled-coil region" evidence="3">
    <location>
        <begin position="778"/>
        <end position="812"/>
    </location>
</feature>
<dbReference type="Gene3D" id="3.90.1750.20">
    <property type="entry name" value="Putative Large Serine Recombinase, Chain B, Domain 2"/>
    <property type="match status" value="1"/>
</dbReference>
<dbReference type="PANTHER" id="PTHR30461:SF23">
    <property type="entry name" value="DNA RECOMBINASE-RELATED"/>
    <property type="match status" value="1"/>
</dbReference>
<dbReference type="Pfam" id="PF00239">
    <property type="entry name" value="Resolvase"/>
    <property type="match status" value="1"/>
</dbReference>
<name>A0A1X0X0N4_STROR</name>
<evidence type="ECO:0000256" key="3">
    <source>
        <dbReference type="SAM" id="Coils"/>
    </source>
</evidence>